<comment type="subcellular location">
    <subcellularLocation>
        <location evidence="1">Nucleus</location>
    </subcellularLocation>
</comment>
<dbReference type="InterPro" id="IPR036638">
    <property type="entry name" value="HLH_DNA-bd_sf"/>
</dbReference>
<dbReference type="Pfam" id="PF00010">
    <property type="entry name" value="HLH"/>
    <property type="match status" value="1"/>
</dbReference>
<proteinExistence type="predicted"/>
<keyword evidence="3" id="KW-0805">Transcription regulation</keyword>
<evidence type="ECO:0000313" key="8">
    <source>
        <dbReference type="EMBL" id="KAK9291812.1"/>
    </source>
</evidence>
<keyword evidence="5" id="KW-0804">Transcription</keyword>
<dbReference type="PROSITE" id="PS50888">
    <property type="entry name" value="BHLH"/>
    <property type="match status" value="1"/>
</dbReference>
<dbReference type="CDD" id="cd18914">
    <property type="entry name" value="bHLH_AtORG2_like"/>
    <property type="match status" value="1"/>
</dbReference>
<dbReference type="Proteomes" id="UP001415857">
    <property type="component" value="Unassembled WGS sequence"/>
</dbReference>
<reference evidence="8 9" key="1">
    <citation type="journal article" date="2024" name="Plant J.">
        <title>Genome sequences and population genomics reveal climatic adaptation and genomic divergence between two closely related sweetgum species.</title>
        <authorList>
            <person name="Xu W.Q."/>
            <person name="Ren C.Q."/>
            <person name="Zhang X.Y."/>
            <person name="Comes H.P."/>
            <person name="Liu X.H."/>
            <person name="Li Y.G."/>
            <person name="Kettle C.J."/>
            <person name="Jalonen R."/>
            <person name="Gaisberger H."/>
            <person name="Ma Y.Z."/>
            <person name="Qiu Y.X."/>
        </authorList>
    </citation>
    <scope>NUCLEOTIDE SEQUENCE [LARGE SCALE GENOMIC DNA]</scope>
    <source>
        <strain evidence="8">Hangzhou</strain>
    </source>
</reference>
<organism evidence="8 9">
    <name type="scientific">Liquidambar formosana</name>
    <name type="common">Formosan gum</name>
    <dbReference type="NCBI Taxonomy" id="63359"/>
    <lineage>
        <taxon>Eukaryota</taxon>
        <taxon>Viridiplantae</taxon>
        <taxon>Streptophyta</taxon>
        <taxon>Embryophyta</taxon>
        <taxon>Tracheophyta</taxon>
        <taxon>Spermatophyta</taxon>
        <taxon>Magnoliopsida</taxon>
        <taxon>eudicotyledons</taxon>
        <taxon>Gunneridae</taxon>
        <taxon>Pentapetalae</taxon>
        <taxon>Saxifragales</taxon>
        <taxon>Altingiaceae</taxon>
        <taxon>Liquidambar</taxon>
    </lineage>
</organism>
<evidence type="ECO:0000313" key="9">
    <source>
        <dbReference type="Proteomes" id="UP001415857"/>
    </source>
</evidence>
<name>A0AAP0SBU1_LIQFO</name>
<keyword evidence="6" id="KW-0539">Nucleus</keyword>
<comment type="subunit">
    <text evidence="2">Homodimer.</text>
</comment>
<protein>
    <recommendedName>
        <fullName evidence="7">BHLH domain-containing protein</fullName>
    </recommendedName>
</protein>
<sequence length="264" mass="29425">MFPFHQSDELLFKISSPYPHHDTQQNLTQDHASLDGSNLITGMGKSWDKKLLSSTQGNVDDDNRNIGNNKKLMHKEIERQRRQEMTSLYATLRLQLPPEYIKGKRSTSDQINEAVNYIKHLQKKIKRLGVKRDSLKELSSLSDLGHGNIGSLDDCSLNCVTVRPCWGGVEILIRNGFKEEGLPLSRVLEILLGEGLSVVSCVSTKVNGSSLHTIQSEQYEESINGSHIYCQLGGTAHFGDRSHFGGHSENLAILGPSKISYPNK</sequence>
<evidence type="ECO:0000256" key="1">
    <source>
        <dbReference type="ARBA" id="ARBA00004123"/>
    </source>
</evidence>
<dbReference type="GO" id="GO:0046983">
    <property type="term" value="F:protein dimerization activity"/>
    <property type="evidence" value="ECO:0007669"/>
    <property type="project" value="InterPro"/>
</dbReference>
<dbReference type="PANTHER" id="PTHR13935">
    <property type="entry name" value="ACHAETE-SCUTE TRANSCRIPTION FACTOR-RELATED"/>
    <property type="match status" value="1"/>
</dbReference>
<dbReference type="SMART" id="SM00353">
    <property type="entry name" value="HLH"/>
    <property type="match status" value="1"/>
</dbReference>
<dbReference type="PANTHER" id="PTHR13935:SF106">
    <property type="entry name" value="ACHAETE-SCUTE COMPLEX PROTEIN T5-RELATED"/>
    <property type="match status" value="1"/>
</dbReference>
<dbReference type="InterPro" id="IPR011598">
    <property type="entry name" value="bHLH_dom"/>
</dbReference>
<feature type="domain" description="BHLH" evidence="7">
    <location>
        <begin position="69"/>
        <end position="121"/>
    </location>
</feature>
<keyword evidence="4" id="KW-0238">DNA-binding</keyword>
<accession>A0AAP0SBU1</accession>
<dbReference type="FunFam" id="4.10.280.10:FF:000085">
    <property type="entry name" value="Transcription factor bHLH126"/>
    <property type="match status" value="1"/>
</dbReference>
<keyword evidence="9" id="KW-1185">Reference proteome</keyword>
<evidence type="ECO:0000256" key="2">
    <source>
        <dbReference type="ARBA" id="ARBA00011738"/>
    </source>
</evidence>
<gene>
    <name evidence="8" type="ORF">L1049_019762</name>
</gene>
<evidence type="ECO:0000256" key="5">
    <source>
        <dbReference type="ARBA" id="ARBA00023163"/>
    </source>
</evidence>
<evidence type="ECO:0000256" key="4">
    <source>
        <dbReference type="ARBA" id="ARBA00023125"/>
    </source>
</evidence>
<dbReference type="EMBL" id="JBBPBK010000001">
    <property type="protein sequence ID" value="KAK9291812.1"/>
    <property type="molecule type" value="Genomic_DNA"/>
</dbReference>
<dbReference type="SUPFAM" id="SSF47459">
    <property type="entry name" value="HLH, helix-loop-helix DNA-binding domain"/>
    <property type="match status" value="1"/>
</dbReference>
<dbReference type="Gene3D" id="4.10.280.10">
    <property type="entry name" value="Helix-loop-helix DNA-binding domain"/>
    <property type="match status" value="1"/>
</dbReference>
<dbReference type="GO" id="GO:0090575">
    <property type="term" value="C:RNA polymerase II transcription regulator complex"/>
    <property type="evidence" value="ECO:0007669"/>
    <property type="project" value="TreeGrafter"/>
</dbReference>
<evidence type="ECO:0000259" key="7">
    <source>
        <dbReference type="PROSITE" id="PS50888"/>
    </source>
</evidence>
<dbReference type="InterPro" id="IPR015660">
    <property type="entry name" value="MASH1/Ascl1a-like"/>
</dbReference>
<evidence type="ECO:0000256" key="6">
    <source>
        <dbReference type="ARBA" id="ARBA00023242"/>
    </source>
</evidence>
<comment type="caution">
    <text evidence="8">The sequence shown here is derived from an EMBL/GenBank/DDBJ whole genome shotgun (WGS) entry which is preliminary data.</text>
</comment>
<dbReference type="GO" id="GO:0000981">
    <property type="term" value="F:DNA-binding transcription factor activity, RNA polymerase II-specific"/>
    <property type="evidence" value="ECO:0007669"/>
    <property type="project" value="TreeGrafter"/>
</dbReference>
<dbReference type="AlphaFoldDB" id="A0AAP0SBU1"/>
<dbReference type="GO" id="GO:0000977">
    <property type="term" value="F:RNA polymerase II transcription regulatory region sequence-specific DNA binding"/>
    <property type="evidence" value="ECO:0007669"/>
    <property type="project" value="TreeGrafter"/>
</dbReference>
<evidence type="ECO:0000256" key="3">
    <source>
        <dbReference type="ARBA" id="ARBA00023015"/>
    </source>
</evidence>